<proteinExistence type="predicted"/>
<dbReference type="EMBL" id="JBBPFD010000020">
    <property type="protein sequence ID" value="KAK7884322.1"/>
    <property type="molecule type" value="Genomic_DNA"/>
</dbReference>
<feature type="region of interest" description="Disordered" evidence="6">
    <location>
        <begin position="59"/>
        <end position="117"/>
    </location>
</feature>
<dbReference type="PANTHER" id="PTHR32422">
    <property type="entry name" value="ADHERENS JUNCTION-ASSOCIATED PROTEIN 1"/>
    <property type="match status" value="1"/>
</dbReference>
<dbReference type="AlphaFoldDB" id="A0AAW0N4S4"/>
<feature type="compositionally biased region" description="Low complexity" evidence="6">
    <location>
        <begin position="59"/>
        <end position="71"/>
    </location>
</feature>
<feature type="domain" description="AJAP1/PANP C-terminal" evidence="8">
    <location>
        <begin position="146"/>
        <end position="321"/>
    </location>
</feature>
<feature type="transmembrane region" description="Helical" evidence="7">
    <location>
        <begin position="227"/>
        <end position="247"/>
    </location>
</feature>
<evidence type="ECO:0000256" key="3">
    <source>
        <dbReference type="ARBA" id="ARBA00022729"/>
    </source>
</evidence>
<keyword evidence="10" id="KW-1185">Reference proteome</keyword>
<keyword evidence="2 7" id="KW-0812">Transmembrane</keyword>
<feature type="compositionally biased region" description="Low complexity" evidence="6">
    <location>
        <begin position="163"/>
        <end position="180"/>
    </location>
</feature>
<feature type="compositionally biased region" description="Low complexity" evidence="6">
    <location>
        <begin position="1"/>
        <end position="19"/>
    </location>
</feature>
<keyword evidence="4 7" id="KW-1133">Transmembrane helix</keyword>
<dbReference type="GO" id="GO:0008013">
    <property type="term" value="F:beta-catenin binding"/>
    <property type="evidence" value="ECO:0007669"/>
    <property type="project" value="TreeGrafter"/>
</dbReference>
<evidence type="ECO:0000256" key="7">
    <source>
        <dbReference type="SAM" id="Phobius"/>
    </source>
</evidence>
<feature type="compositionally biased region" description="Basic and acidic residues" evidence="6">
    <location>
        <begin position="382"/>
        <end position="392"/>
    </location>
</feature>
<reference evidence="10" key="1">
    <citation type="submission" date="2024-04" db="EMBL/GenBank/DDBJ databases">
        <title>Salinicola lusitanus LLJ914,a marine bacterium isolated from the Okinawa Trough.</title>
        <authorList>
            <person name="Li J."/>
        </authorList>
    </citation>
    <scope>NUCLEOTIDE SEQUENCE [LARGE SCALE GENOMIC DNA]</scope>
</reference>
<dbReference type="Pfam" id="PF15298">
    <property type="entry name" value="AJAP1_PANP_C"/>
    <property type="match status" value="1"/>
</dbReference>
<dbReference type="Proteomes" id="UP001460270">
    <property type="component" value="Unassembled WGS sequence"/>
</dbReference>
<feature type="region of interest" description="Disordered" evidence="6">
    <location>
        <begin position="316"/>
        <end position="418"/>
    </location>
</feature>
<feature type="region of interest" description="Disordered" evidence="6">
    <location>
        <begin position="133"/>
        <end position="218"/>
    </location>
</feature>
<feature type="compositionally biased region" description="Basic residues" evidence="6">
    <location>
        <begin position="332"/>
        <end position="344"/>
    </location>
</feature>
<organism evidence="9 10">
    <name type="scientific">Mugilogobius chulae</name>
    <name type="common">yellowstripe goby</name>
    <dbReference type="NCBI Taxonomy" id="88201"/>
    <lineage>
        <taxon>Eukaryota</taxon>
        <taxon>Metazoa</taxon>
        <taxon>Chordata</taxon>
        <taxon>Craniata</taxon>
        <taxon>Vertebrata</taxon>
        <taxon>Euteleostomi</taxon>
        <taxon>Actinopterygii</taxon>
        <taxon>Neopterygii</taxon>
        <taxon>Teleostei</taxon>
        <taxon>Neoteleostei</taxon>
        <taxon>Acanthomorphata</taxon>
        <taxon>Gobiaria</taxon>
        <taxon>Gobiiformes</taxon>
        <taxon>Gobioidei</taxon>
        <taxon>Gobiidae</taxon>
        <taxon>Gobionellinae</taxon>
        <taxon>Mugilogobius</taxon>
    </lineage>
</organism>
<evidence type="ECO:0000256" key="6">
    <source>
        <dbReference type="SAM" id="MobiDB-lite"/>
    </source>
</evidence>
<feature type="compositionally biased region" description="Polar residues" evidence="6">
    <location>
        <begin position="133"/>
        <end position="144"/>
    </location>
</feature>
<dbReference type="InterPro" id="IPR039239">
    <property type="entry name" value="AJAP1"/>
</dbReference>
<evidence type="ECO:0000256" key="5">
    <source>
        <dbReference type="ARBA" id="ARBA00023136"/>
    </source>
</evidence>
<feature type="compositionally biased region" description="Basic residues" evidence="6">
    <location>
        <begin position="370"/>
        <end position="381"/>
    </location>
</feature>
<dbReference type="InterPro" id="IPR029198">
    <property type="entry name" value="AJAP1_PANP_C"/>
</dbReference>
<feature type="region of interest" description="Disordered" evidence="6">
    <location>
        <begin position="1"/>
        <end position="28"/>
    </location>
</feature>
<evidence type="ECO:0000256" key="2">
    <source>
        <dbReference type="ARBA" id="ARBA00022692"/>
    </source>
</evidence>
<keyword evidence="5 7" id="KW-0472">Membrane</keyword>
<dbReference type="GO" id="GO:0044291">
    <property type="term" value="C:cell-cell contact zone"/>
    <property type="evidence" value="ECO:0007669"/>
    <property type="project" value="TreeGrafter"/>
</dbReference>
<comment type="caution">
    <text evidence="9">The sequence shown here is derived from an EMBL/GenBank/DDBJ whole genome shotgun (WGS) entry which is preliminary data.</text>
</comment>
<feature type="compositionally biased region" description="Pro residues" evidence="6">
    <location>
        <begin position="85"/>
        <end position="95"/>
    </location>
</feature>
<evidence type="ECO:0000256" key="4">
    <source>
        <dbReference type="ARBA" id="ARBA00022989"/>
    </source>
</evidence>
<evidence type="ECO:0000313" key="9">
    <source>
        <dbReference type="EMBL" id="KAK7884322.1"/>
    </source>
</evidence>
<gene>
    <name evidence="9" type="ORF">WMY93_027445</name>
</gene>
<dbReference type="GO" id="GO:0005912">
    <property type="term" value="C:adherens junction"/>
    <property type="evidence" value="ECO:0007669"/>
    <property type="project" value="TreeGrafter"/>
</dbReference>
<sequence length="418" mass="47184">MKRSAQRSSSSTSQRSRSSPTFRFGSALRPSCSGMGQRVWILLAMTHLTFDLSLCSASARSSSDSPSATPPGHTHSASVENCQPFGPPPPKPAPPAQELRAQAERRRRAPHKEPGEALRVLLRARRQLKWDSYNQEGRTTTTSDFIDWGPTGTDEGPDERNFTQSTSASTPTLPPTTSSTARHPHRTVTVGTQEPKRHTTTRAPASGDTHKPAKPIGDTPGLAVHQIITITVSLIMVIAALITTLVLKNCCAQSGNSRHNSHQRKIHQQEESCQNLTDSPRPECPASLQCSHECLRGGVPIYTDEMIQQTPVYKSAYNGNRSVPGEGFWGGKRGKKRKKKKRYLHLVSTDEEGREKEREKEEKRREWVGRRRKEGMRRKRERKEEEKRGGREYKRRRKEKKMGGMREKKEERRKKEDE</sequence>
<evidence type="ECO:0000256" key="1">
    <source>
        <dbReference type="ARBA" id="ARBA00004479"/>
    </source>
</evidence>
<dbReference type="PANTHER" id="PTHR32422:SF0">
    <property type="entry name" value="ADHERENS JUNCTION-ASSOCIATED PROTEIN 1"/>
    <property type="match status" value="1"/>
</dbReference>
<comment type="subcellular location">
    <subcellularLocation>
        <location evidence="1">Membrane</location>
        <topology evidence="1">Single-pass type I membrane protein</topology>
    </subcellularLocation>
</comment>
<feature type="compositionally biased region" description="Basic and acidic residues" evidence="6">
    <location>
        <begin position="351"/>
        <end position="369"/>
    </location>
</feature>
<protein>
    <recommendedName>
        <fullName evidence="8">AJAP1/PANP C-terminal domain-containing protein</fullName>
    </recommendedName>
</protein>
<feature type="compositionally biased region" description="Basic and acidic residues" evidence="6">
    <location>
        <begin position="401"/>
        <end position="418"/>
    </location>
</feature>
<evidence type="ECO:0000259" key="8">
    <source>
        <dbReference type="Pfam" id="PF15298"/>
    </source>
</evidence>
<accession>A0AAW0N4S4</accession>
<name>A0AAW0N4S4_9GOBI</name>
<evidence type="ECO:0000313" key="10">
    <source>
        <dbReference type="Proteomes" id="UP001460270"/>
    </source>
</evidence>
<dbReference type="GO" id="GO:0009898">
    <property type="term" value="C:cytoplasmic side of plasma membrane"/>
    <property type="evidence" value="ECO:0007669"/>
    <property type="project" value="TreeGrafter"/>
</dbReference>
<keyword evidence="3" id="KW-0732">Signal</keyword>